<gene>
    <name evidence="1" type="ORF">K0M31_013771</name>
</gene>
<dbReference type="EMBL" id="JAHYIQ010000039">
    <property type="protein sequence ID" value="KAK1118998.1"/>
    <property type="molecule type" value="Genomic_DNA"/>
</dbReference>
<organism evidence="1 2">
    <name type="scientific">Melipona bicolor</name>
    <dbReference type="NCBI Taxonomy" id="60889"/>
    <lineage>
        <taxon>Eukaryota</taxon>
        <taxon>Metazoa</taxon>
        <taxon>Ecdysozoa</taxon>
        <taxon>Arthropoda</taxon>
        <taxon>Hexapoda</taxon>
        <taxon>Insecta</taxon>
        <taxon>Pterygota</taxon>
        <taxon>Neoptera</taxon>
        <taxon>Endopterygota</taxon>
        <taxon>Hymenoptera</taxon>
        <taxon>Apocrita</taxon>
        <taxon>Aculeata</taxon>
        <taxon>Apoidea</taxon>
        <taxon>Anthophila</taxon>
        <taxon>Apidae</taxon>
        <taxon>Melipona</taxon>
    </lineage>
</organism>
<evidence type="ECO:0000313" key="2">
    <source>
        <dbReference type="Proteomes" id="UP001177670"/>
    </source>
</evidence>
<name>A0AA40FHJ5_9HYME</name>
<sequence>MESVDKLAEIRGHRLRANDNPRTFFSGPCVTLATLGKSVPSGPWKINAPSFESELASRHTKEAGGKQRTLDEKGKCTEGVRIESANRWV</sequence>
<evidence type="ECO:0000313" key="1">
    <source>
        <dbReference type="EMBL" id="KAK1118998.1"/>
    </source>
</evidence>
<accession>A0AA40FHJ5</accession>
<proteinExistence type="predicted"/>
<reference evidence="1" key="1">
    <citation type="submission" date="2021-10" db="EMBL/GenBank/DDBJ databases">
        <title>Melipona bicolor Genome sequencing and assembly.</title>
        <authorList>
            <person name="Araujo N.S."/>
            <person name="Arias M.C."/>
        </authorList>
    </citation>
    <scope>NUCLEOTIDE SEQUENCE</scope>
    <source>
        <strain evidence="1">USP_2M_L1-L4_2017</strain>
        <tissue evidence="1">Whole body</tissue>
    </source>
</reference>
<comment type="caution">
    <text evidence="1">The sequence shown here is derived from an EMBL/GenBank/DDBJ whole genome shotgun (WGS) entry which is preliminary data.</text>
</comment>
<dbReference type="Proteomes" id="UP001177670">
    <property type="component" value="Unassembled WGS sequence"/>
</dbReference>
<dbReference type="AlphaFoldDB" id="A0AA40FHJ5"/>
<keyword evidence="2" id="KW-1185">Reference proteome</keyword>
<protein>
    <submittedName>
        <fullName evidence="1">Uncharacterized protein</fullName>
    </submittedName>
</protein>